<keyword evidence="3" id="KW-0378">Hydrolase</keyword>
<sequence length="311" mass="35197">MNYVEDKLYQSELFLIIKYLLLNYILVVTLINKRKKGNNKEQNDNFFYGDLDEENLFEEEQAERKKHVRWIASFILIIFVITVFTSFFKVVAKFPITTYFESLTLRDNQTIAEVKESVVSIIARENLNNIDFITSQTSGTGVNIDPSGKVLTNRHVIEGDKEITVNFRESNETTARVKGKKISPNSSIDLALLDIESDGELPYVDIYNGKIENLNTDKEVYVVGNPRGIGVLASKGKIRDINKINDYLSIIEIDTKIYPGHSGSPVVNSEGELLGIIYASRKTSDGHRNGLFISISSLDNLLTLNLIRFSK</sequence>
<accession>A0A226BZM3</accession>
<keyword evidence="4" id="KW-0812">Transmembrane</keyword>
<keyword evidence="2" id="KW-0645">Protease</keyword>
<dbReference type="GO" id="GO:0004252">
    <property type="term" value="F:serine-type endopeptidase activity"/>
    <property type="evidence" value="ECO:0007669"/>
    <property type="project" value="InterPro"/>
</dbReference>
<dbReference type="Proteomes" id="UP000214588">
    <property type="component" value="Unassembled WGS sequence"/>
</dbReference>
<evidence type="ECO:0000313" key="6">
    <source>
        <dbReference type="Proteomes" id="UP000214588"/>
    </source>
</evidence>
<keyword evidence="4" id="KW-0472">Membrane</keyword>
<comment type="similarity">
    <text evidence="1">Belongs to the peptidase S1C family.</text>
</comment>
<dbReference type="AlphaFoldDB" id="A0A226BZM3"/>
<dbReference type="InterPro" id="IPR009003">
    <property type="entry name" value="Peptidase_S1_PA"/>
</dbReference>
<feature type="transmembrane region" description="Helical" evidence="4">
    <location>
        <begin position="70"/>
        <end position="88"/>
    </location>
</feature>
<keyword evidence="4" id="KW-1133">Transmembrane helix</keyword>
<keyword evidence="6" id="KW-1185">Reference proteome</keyword>
<dbReference type="Pfam" id="PF13365">
    <property type="entry name" value="Trypsin_2"/>
    <property type="match status" value="1"/>
</dbReference>
<proteinExistence type="inferred from homology"/>
<name>A0A226BZM3_9FIRM</name>
<dbReference type="InterPro" id="IPR001940">
    <property type="entry name" value="Peptidase_S1C"/>
</dbReference>
<evidence type="ECO:0008006" key="7">
    <source>
        <dbReference type="Google" id="ProtNLM"/>
    </source>
</evidence>
<dbReference type="Gene3D" id="2.40.10.10">
    <property type="entry name" value="Trypsin-like serine proteases"/>
    <property type="match status" value="2"/>
</dbReference>
<dbReference type="PANTHER" id="PTHR43343:SF3">
    <property type="entry name" value="PROTEASE DO-LIKE 8, CHLOROPLASTIC"/>
    <property type="match status" value="1"/>
</dbReference>
<dbReference type="InterPro" id="IPR051201">
    <property type="entry name" value="Chloro_Bact_Ser_Proteases"/>
</dbReference>
<protein>
    <recommendedName>
        <fullName evidence="7">Serine protease</fullName>
    </recommendedName>
</protein>
<evidence type="ECO:0000256" key="3">
    <source>
        <dbReference type="ARBA" id="ARBA00022801"/>
    </source>
</evidence>
<evidence type="ECO:0000256" key="1">
    <source>
        <dbReference type="ARBA" id="ARBA00010541"/>
    </source>
</evidence>
<evidence type="ECO:0000256" key="4">
    <source>
        <dbReference type="SAM" id="Phobius"/>
    </source>
</evidence>
<organism evidence="5 6">
    <name type="scientific">Natranaerobius trueperi</name>
    <dbReference type="NCBI Taxonomy" id="759412"/>
    <lineage>
        <taxon>Bacteria</taxon>
        <taxon>Bacillati</taxon>
        <taxon>Bacillota</taxon>
        <taxon>Clostridia</taxon>
        <taxon>Natranaerobiales</taxon>
        <taxon>Natranaerobiaceae</taxon>
        <taxon>Natranaerobius</taxon>
    </lineage>
</organism>
<reference evidence="5 6" key="1">
    <citation type="submission" date="2017-06" db="EMBL/GenBank/DDBJ databases">
        <title>Draft Genome Sequence of Natranaerobius trueperi halophilic, alkalithermophilic bacteria from soda lakes.</title>
        <authorList>
            <person name="Zhao B."/>
        </authorList>
    </citation>
    <scope>NUCLEOTIDE SEQUENCE [LARGE SCALE GENOMIC DNA]</scope>
    <source>
        <strain evidence="5 6">DSM 18760</strain>
    </source>
</reference>
<dbReference type="GO" id="GO:0006508">
    <property type="term" value="P:proteolysis"/>
    <property type="evidence" value="ECO:0007669"/>
    <property type="project" value="UniProtKB-KW"/>
</dbReference>
<gene>
    <name evidence="5" type="ORF">CDO51_08055</name>
</gene>
<dbReference type="InterPro" id="IPR043504">
    <property type="entry name" value="Peptidase_S1_PA_chymotrypsin"/>
</dbReference>
<dbReference type="EMBL" id="NIQC01000016">
    <property type="protein sequence ID" value="OWZ83547.1"/>
    <property type="molecule type" value="Genomic_DNA"/>
</dbReference>
<comment type="caution">
    <text evidence="5">The sequence shown here is derived from an EMBL/GenBank/DDBJ whole genome shotgun (WGS) entry which is preliminary data.</text>
</comment>
<dbReference type="PRINTS" id="PR00834">
    <property type="entry name" value="PROTEASES2C"/>
</dbReference>
<evidence type="ECO:0000313" key="5">
    <source>
        <dbReference type="EMBL" id="OWZ83547.1"/>
    </source>
</evidence>
<evidence type="ECO:0000256" key="2">
    <source>
        <dbReference type="ARBA" id="ARBA00022670"/>
    </source>
</evidence>
<dbReference type="SUPFAM" id="SSF50494">
    <property type="entry name" value="Trypsin-like serine proteases"/>
    <property type="match status" value="1"/>
</dbReference>
<feature type="transmembrane region" description="Helical" evidence="4">
    <location>
        <begin position="13"/>
        <end position="31"/>
    </location>
</feature>
<dbReference type="PANTHER" id="PTHR43343">
    <property type="entry name" value="PEPTIDASE S12"/>
    <property type="match status" value="1"/>
</dbReference>